<feature type="region of interest" description="Disordered" evidence="1">
    <location>
        <begin position="165"/>
        <end position="191"/>
    </location>
</feature>
<dbReference type="AlphaFoldDB" id="C0NNX1"/>
<evidence type="ECO:0000313" key="3">
    <source>
        <dbReference type="Proteomes" id="UP000001631"/>
    </source>
</evidence>
<evidence type="ECO:0000313" key="2">
    <source>
        <dbReference type="EMBL" id="EEH06631.1"/>
    </source>
</evidence>
<name>C0NNX1_AJECG</name>
<accession>C0NNX1</accession>
<sequence>MNIVVIDRWAAVQFPSWGHPSPSKLNTLNSATAINTSKVELEQTDSPTKETLIEQASVFLEDGSINNSNIRAGRDRLCWVEGEFSRHGRPSSIKTTPVPLKWQNWNSNSLQILLLPYTQFLWIVRLRDCCYCLPAPSGCVNFGNAPQVGELPNIGTALNDHASQMVSRSKQRKLSPASQHDQTDVSRRLPS</sequence>
<evidence type="ECO:0000256" key="1">
    <source>
        <dbReference type="SAM" id="MobiDB-lite"/>
    </source>
</evidence>
<dbReference type="RefSeq" id="XP_045287112.1">
    <property type="nucleotide sequence ID" value="XM_045431900.1"/>
</dbReference>
<reference evidence="2" key="1">
    <citation type="submission" date="2009-02" db="EMBL/GenBank/DDBJ databases">
        <title>The Genome Sequence of Ajellomyces capsulatus strain G186AR.</title>
        <authorList>
            <consortium name="The Broad Institute Genome Sequencing Platform"/>
            <person name="Champion M."/>
            <person name="Cuomo C."/>
            <person name="Ma L.-J."/>
            <person name="Henn M.R."/>
            <person name="Sil A."/>
            <person name="Goldman B."/>
            <person name="Young S.K."/>
            <person name="Kodira C.D."/>
            <person name="Zeng Q."/>
            <person name="Koehrsen M."/>
            <person name="Alvarado L."/>
            <person name="Berlin A."/>
            <person name="Borenstein D."/>
            <person name="Chen Z."/>
            <person name="Engels R."/>
            <person name="Freedman E."/>
            <person name="Gellesch M."/>
            <person name="Goldberg J."/>
            <person name="Griggs A."/>
            <person name="Gujja S."/>
            <person name="Heiman D."/>
            <person name="Hepburn T."/>
            <person name="Howarth C."/>
            <person name="Jen D."/>
            <person name="Larson L."/>
            <person name="Lewis B."/>
            <person name="Mehta T."/>
            <person name="Park D."/>
            <person name="Pearson M."/>
            <person name="Roberts A."/>
            <person name="Saif S."/>
            <person name="Shea T."/>
            <person name="Shenoy N."/>
            <person name="Sisk P."/>
            <person name="Stolte C."/>
            <person name="Sykes S."/>
            <person name="Walk T."/>
            <person name="White J."/>
            <person name="Yandava C."/>
            <person name="Klein B."/>
            <person name="McEwen J.G."/>
            <person name="Puccia R."/>
            <person name="Goldman G.H."/>
            <person name="Felipe M.S."/>
            <person name="Nino-Vega G."/>
            <person name="San-Blas G."/>
            <person name="Taylor J."/>
            <person name="Mendoza L."/>
            <person name="Galagan J."/>
            <person name="Nusbaum C."/>
            <person name="Birren B."/>
        </authorList>
    </citation>
    <scope>NUCLEOTIDE SEQUENCE</scope>
    <source>
        <strain evidence="2">G186AR</strain>
    </source>
</reference>
<gene>
    <name evidence="2" type="ORF">HCBG_04851</name>
</gene>
<organism evidence="2 3">
    <name type="scientific">Ajellomyces capsulatus (strain G186AR / H82 / ATCC MYA-2454 / RMSCC 2432)</name>
    <name type="common">Darling's disease fungus</name>
    <name type="synonym">Histoplasma capsulatum</name>
    <dbReference type="NCBI Taxonomy" id="447093"/>
    <lineage>
        <taxon>Eukaryota</taxon>
        <taxon>Fungi</taxon>
        <taxon>Dikarya</taxon>
        <taxon>Ascomycota</taxon>
        <taxon>Pezizomycotina</taxon>
        <taxon>Eurotiomycetes</taxon>
        <taxon>Eurotiomycetidae</taxon>
        <taxon>Onygenales</taxon>
        <taxon>Ajellomycetaceae</taxon>
        <taxon>Histoplasma</taxon>
    </lineage>
</organism>
<dbReference type="Proteomes" id="UP000001631">
    <property type="component" value="Unassembled WGS sequence"/>
</dbReference>
<feature type="compositionally biased region" description="Basic and acidic residues" evidence="1">
    <location>
        <begin position="181"/>
        <end position="191"/>
    </location>
</feature>
<proteinExistence type="predicted"/>
<dbReference type="InParanoid" id="C0NNX1"/>
<dbReference type="GeneID" id="69037867"/>
<dbReference type="EMBL" id="GG663368">
    <property type="protein sequence ID" value="EEH06631.1"/>
    <property type="molecule type" value="Genomic_DNA"/>
</dbReference>
<keyword evidence="3" id="KW-1185">Reference proteome</keyword>
<protein>
    <submittedName>
        <fullName evidence="2">Uncharacterized protein</fullName>
    </submittedName>
</protein>
<dbReference type="HOGENOM" id="CLU_1421072_0_0_1"/>